<evidence type="ECO:0000313" key="10">
    <source>
        <dbReference type="Proteomes" id="UP001159428"/>
    </source>
</evidence>
<dbReference type="PANTHER" id="PTHR10131:SF138">
    <property type="entry name" value="RE66324P"/>
    <property type="match status" value="1"/>
</dbReference>
<dbReference type="InterPro" id="IPR001841">
    <property type="entry name" value="Znf_RING"/>
</dbReference>
<proteinExistence type="predicted"/>
<accession>A0AAU9VW92</accession>
<dbReference type="AlphaFoldDB" id="A0AAU9VW92"/>
<feature type="domain" description="TRAF-type" evidence="8">
    <location>
        <begin position="106"/>
        <end position="160"/>
    </location>
</feature>
<dbReference type="EMBL" id="CALNXJ010000004">
    <property type="protein sequence ID" value="CAH3037671.1"/>
    <property type="molecule type" value="Genomic_DNA"/>
</dbReference>
<dbReference type="SUPFAM" id="SSF49599">
    <property type="entry name" value="TRAF domain-like"/>
    <property type="match status" value="1"/>
</dbReference>
<comment type="caution">
    <text evidence="9">The sequence shown here is derived from an EMBL/GenBank/DDBJ whole genome shotgun (WGS) entry which is preliminary data.</text>
</comment>
<sequence length="442" mass="50698">MPGYHLASLDRNIIDPKYFCSSCALLLREVMQTSCGHFYCQSCLPSLIRDVTSGLMKCLVDKDNLHQVEIFPDRFMRREVLSLVVHCTFMEDGCNWMGEVRYLEDHKQTDCKYLEVLCVHATCSMRVKKSELADHFIKECRVRLQQCQFCDESVAYCEMKVCKLNTLSLISCCCNQEHLRSNHNYLHRQMDNLGIEVDGLLQLVYLLQDGHRHLQNEQRRLHEEVQQLHANLRVLEQGIQQQREDDVKNALCVMKDILEDMARSRDEQGAEANPPRNSKRMIKALEEALEVRNANPAERVHATCQEYNAQERTALGNPSGASPFSETPSESNGSAQNLALVQRVVSLEKRDADMKMELGTTQESFRRHDRRIESIEHTLALRNITVADVEGYVRQQEFSSYDGRLVWKISDYACKRRVSKFLSIALVSTPVATATKCAPAFT</sequence>
<dbReference type="InterPro" id="IPR017907">
    <property type="entry name" value="Znf_RING_CS"/>
</dbReference>
<keyword evidence="5" id="KW-0175">Coiled coil</keyword>
<dbReference type="GO" id="GO:0008270">
    <property type="term" value="F:zinc ion binding"/>
    <property type="evidence" value="ECO:0007669"/>
    <property type="project" value="UniProtKB-KW"/>
</dbReference>
<reference evidence="9 10" key="1">
    <citation type="submission" date="2022-05" db="EMBL/GenBank/DDBJ databases">
        <authorList>
            <consortium name="Genoscope - CEA"/>
            <person name="William W."/>
        </authorList>
    </citation>
    <scope>NUCLEOTIDE SEQUENCE [LARGE SCALE GENOMIC DNA]</scope>
</reference>
<feature type="zinc finger region" description="TRAF-type" evidence="4">
    <location>
        <begin position="106"/>
        <end position="160"/>
    </location>
</feature>
<evidence type="ECO:0000256" key="3">
    <source>
        <dbReference type="ARBA" id="ARBA00022833"/>
    </source>
</evidence>
<evidence type="ECO:0000256" key="2">
    <source>
        <dbReference type="ARBA" id="ARBA00022771"/>
    </source>
</evidence>
<dbReference type="SUPFAM" id="SSF57850">
    <property type="entry name" value="RING/U-box"/>
    <property type="match status" value="1"/>
</dbReference>
<dbReference type="GO" id="GO:0005164">
    <property type="term" value="F:tumor necrosis factor receptor binding"/>
    <property type="evidence" value="ECO:0007669"/>
    <property type="project" value="TreeGrafter"/>
</dbReference>
<evidence type="ECO:0000256" key="6">
    <source>
        <dbReference type="SAM" id="MobiDB-lite"/>
    </source>
</evidence>
<evidence type="ECO:0000259" key="7">
    <source>
        <dbReference type="PROSITE" id="PS50089"/>
    </source>
</evidence>
<dbReference type="PANTHER" id="PTHR10131">
    <property type="entry name" value="TNF RECEPTOR ASSOCIATED FACTOR"/>
    <property type="match status" value="1"/>
</dbReference>
<dbReference type="Gene3D" id="3.30.40.10">
    <property type="entry name" value="Zinc/RING finger domain, C3HC4 (zinc finger)"/>
    <property type="match status" value="1"/>
</dbReference>
<dbReference type="InterPro" id="IPR013083">
    <property type="entry name" value="Znf_RING/FYVE/PHD"/>
</dbReference>
<protein>
    <submittedName>
        <fullName evidence="9">Uncharacterized protein</fullName>
    </submittedName>
</protein>
<dbReference type="InterPro" id="IPR001293">
    <property type="entry name" value="Znf_TRAF"/>
</dbReference>
<keyword evidence="10" id="KW-1185">Reference proteome</keyword>
<feature type="compositionally biased region" description="Polar residues" evidence="6">
    <location>
        <begin position="319"/>
        <end position="335"/>
    </location>
</feature>
<keyword evidence="1 4" id="KW-0479">Metal-binding</keyword>
<dbReference type="Proteomes" id="UP001159428">
    <property type="component" value="Unassembled WGS sequence"/>
</dbReference>
<feature type="coiled-coil region" evidence="5">
    <location>
        <begin position="211"/>
        <end position="245"/>
    </location>
</feature>
<name>A0AAU9VW92_9CNID</name>
<keyword evidence="3 4" id="KW-0862">Zinc</keyword>
<feature type="region of interest" description="Disordered" evidence="6">
    <location>
        <begin position="314"/>
        <end position="335"/>
    </location>
</feature>
<dbReference type="GO" id="GO:0043122">
    <property type="term" value="P:regulation of canonical NF-kappaB signal transduction"/>
    <property type="evidence" value="ECO:0007669"/>
    <property type="project" value="TreeGrafter"/>
</dbReference>
<organism evidence="9 10">
    <name type="scientific">Pocillopora meandrina</name>
    <dbReference type="NCBI Taxonomy" id="46732"/>
    <lineage>
        <taxon>Eukaryota</taxon>
        <taxon>Metazoa</taxon>
        <taxon>Cnidaria</taxon>
        <taxon>Anthozoa</taxon>
        <taxon>Hexacorallia</taxon>
        <taxon>Scleractinia</taxon>
        <taxon>Astrocoeniina</taxon>
        <taxon>Pocilloporidae</taxon>
        <taxon>Pocillopora</taxon>
    </lineage>
</organism>
<dbReference type="PROSITE" id="PS50145">
    <property type="entry name" value="ZF_TRAF"/>
    <property type="match status" value="1"/>
</dbReference>
<evidence type="ECO:0000256" key="4">
    <source>
        <dbReference type="PROSITE-ProRule" id="PRU00207"/>
    </source>
</evidence>
<evidence type="ECO:0000259" key="8">
    <source>
        <dbReference type="PROSITE" id="PS50145"/>
    </source>
</evidence>
<gene>
    <name evidence="9" type="ORF">PMEA_00022301</name>
</gene>
<keyword evidence="2 4" id="KW-0863">Zinc-finger</keyword>
<evidence type="ECO:0000256" key="5">
    <source>
        <dbReference type="SAM" id="Coils"/>
    </source>
</evidence>
<evidence type="ECO:0000313" key="9">
    <source>
        <dbReference type="EMBL" id="CAH3037671.1"/>
    </source>
</evidence>
<feature type="domain" description="RING-type" evidence="7">
    <location>
        <begin position="20"/>
        <end position="62"/>
    </location>
</feature>
<dbReference type="PROSITE" id="PS50089">
    <property type="entry name" value="ZF_RING_2"/>
    <property type="match status" value="1"/>
</dbReference>
<evidence type="ECO:0000256" key="1">
    <source>
        <dbReference type="ARBA" id="ARBA00022723"/>
    </source>
</evidence>
<dbReference type="PROSITE" id="PS00518">
    <property type="entry name" value="ZF_RING_1"/>
    <property type="match status" value="1"/>
</dbReference>
<dbReference type="GO" id="GO:0009898">
    <property type="term" value="C:cytoplasmic side of plasma membrane"/>
    <property type="evidence" value="ECO:0007669"/>
    <property type="project" value="TreeGrafter"/>
</dbReference>